<name>A0A9W8LYZ0_9FUNG</name>
<evidence type="ECO:0000313" key="13">
    <source>
        <dbReference type="EMBL" id="KAJ2848903.1"/>
    </source>
</evidence>
<dbReference type="InterPro" id="IPR013087">
    <property type="entry name" value="Znf_C2H2_type"/>
</dbReference>
<dbReference type="InterPro" id="IPR036236">
    <property type="entry name" value="Znf_C2H2_sf"/>
</dbReference>
<comment type="caution">
    <text evidence="13">The sequence shown here is derived from an EMBL/GenBank/DDBJ whole genome shotgun (WGS) entry which is preliminary data.</text>
</comment>
<feature type="region of interest" description="Disordered" evidence="11">
    <location>
        <begin position="747"/>
        <end position="769"/>
    </location>
</feature>
<sequence>MQRLLQELPKQAQETQKLAQELALVAALQQQLQEIQQEADHLRPKLEGLNQLYCELSAATCSDWTEDLARQESEHRHSRLTHYQQLQSAMDAQLAEAVRSAAELRGDSAARMFQRDLENYRQGQMLRPKAAAPGGQKGVLACHWDGCDAVGLEGPEALFVHIASEHFGQTPTINSTLQCKWEGCTADGFHDAEVLYTHITNDHVGRKSTGNLCLECKWDGCNVKRTKRDHITSHIRVHVPLKPYKCSLCAKSFKRPQDLKKHEKTHSEGGESPRAMPVIDYSYYTSMLNPQMYPPSNSNVSPAVSSLGPDDGQVPGDHGLGRPRRSSPYTPINTSPLPGFLPQVSDGSGLLGSGKRGIDAIEEFQQTVKKSRTGSSQGLDCLALAIGLHEKHSSSAHHTASPEPPSPATNKRCSVQLPGVHEMVQRSAGSDGRPPPLPGAHSMPVRLPDTPPPLSAGSSWGSEASFSSLYPSYSRPFSSTRSTTLAGAGLKGLAAQRPFVRKQLDSHVMRPLGHTYMPLSSSLDRYSLGDYDIAKSPHQEGIAGSSLELLGWELLRRHVRASLVAIAMQQNEHSQLTLHLFSHVDHQDLLRFLDQHRDVGSLDLNELPLSLGTAAELQQLNEGVLQLLPDLTDINGRSMFIDQLVQQLDSSNPNSLNDLLMLGNLQAGPTPDPLLSSATTSGMYANLAPTSMPNPVGFDLAASPESQAMAASLGTQMMYPGKIISYPGQAAAPNPTLTDLASQTDIAAGSQQQSRVASQSPAVPSVPDTAMLGGRPIARPRGHSATYLAPQMPTTAPATGASLYSGLYTPLQLQQAQQQTAMQQQLLSQQGLLGSSPQTLQKQRMPMPSAQAVDPAVYQARMQALMAYRAMGLQCKAPEDDDTDDIPLSLDDWLDAEKLTDAEVADTTRSISRSVPVTAVEEPEVEEKSSSEAASMASNPTVRHSIAVQKSFAKRAVADAAAPPDEPVSYLRRRSQILAEQQQAAKPDAQNRKDLANVAVQLLVRINTLYLRKVQEEQRSSKAPDESDLDDLERELNAMSLESRAAPEAKSLDAQSRQVADRLAKLGLSSQGKTVPA</sequence>
<evidence type="ECO:0000313" key="14">
    <source>
        <dbReference type="Proteomes" id="UP001139887"/>
    </source>
</evidence>
<evidence type="ECO:0000256" key="10">
    <source>
        <dbReference type="SAM" id="Coils"/>
    </source>
</evidence>
<feature type="region of interest" description="Disordered" evidence="11">
    <location>
        <begin position="294"/>
        <end position="344"/>
    </location>
</feature>
<feature type="region of interest" description="Disordered" evidence="11">
    <location>
        <begin position="1015"/>
        <end position="1057"/>
    </location>
</feature>
<comment type="similarity">
    <text evidence="8">Belongs to the pacC/RIM101 family.</text>
</comment>
<feature type="coiled-coil region" evidence="10">
    <location>
        <begin position="1"/>
        <end position="45"/>
    </location>
</feature>
<evidence type="ECO:0000256" key="7">
    <source>
        <dbReference type="ARBA" id="ARBA00023242"/>
    </source>
</evidence>
<comment type="subcellular location">
    <subcellularLocation>
        <location evidence="1">Nucleus</location>
    </subcellularLocation>
</comment>
<dbReference type="EMBL" id="JANBUW010000122">
    <property type="protein sequence ID" value="KAJ2848903.1"/>
    <property type="molecule type" value="Genomic_DNA"/>
</dbReference>
<evidence type="ECO:0000256" key="4">
    <source>
        <dbReference type="ARBA" id="ARBA00022737"/>
    </source>
</evidence>
<reference evidence="13" key="1">
    <citation type="submission" date="2022-07" db="EMBL/GenBank/DDBJ databases">
        <title>Phylogenomic reconstructions and comparative analyses of Kickxellomycotina fungi.</title>
        <authorList>
            <person name="Reynolds N.K."/>
            <person name="Stajich J.E."/>
            <person name="Barry K."/>
            <person name="Grigoriev I.V."/>
            <person name="Crous P."/>
            <person name="Smith M.E."/>
        </authorList>
    </citation>
    <scope>NUCLEOTIDE SEQUENCE</scope>
    <source>
        <strain evidence="13">NRRL 1566</strain>
    </source>
</reference>
<dbReference type="Proteomes" id="UP001139887">
    <property type="component" value="Unassembled WGS sequence"/>
</dbReference>
<feature type="domain" description="C2H2-type" evidence="12">
    <location>
        <begin position="244"/>
        <end position="271"/>
    </location>
</feature>
<feature type="region of interest" description="Disordered" evidence="11">
    <location>
        <begin position="392"/>
        <end position="459"/>
    </location>
</feature>
<dbReference type="OrthoDB" id="6155966at2759"/>
<keyword evidence="10" id="KW-0175">Coiled coil</keyword>
<dbReference type="SMART" id="SM00355">
    <property type="entry name" value="ZnF_C2H2"/>
    <property type="match status" value="4"/>
</dbReference>
<feature type="region of interest" description="Disordered" evidence="11">
    <location>
        <begin position="916"/>
        <end position="941"/>
    </location>
</feature>
<dbReference type="Gene3D" id="3.30.160.60">
    <property type="entry name" value="Classic Zinc Finger"/>
    <property type="match status" value="2"/>
</dbReference>
<gene>
    <name evidence="13" type="ORF">IWW36_003007</name>
</gene>
<feature type="compositionally biased region" description="Polar residues" evidence="11">
    <location>
        <begin position="327"/>
        <end position="336"/>
    </location>
</feature>
<evidence type="ECO:0000256" key="1">
    <source>
        <dbReference type="ARBA" id="ARBA00004123"/>
    </source>
</evidence>
<organism evidence="13 14">
    <name type="scientific">Coemansia brasiliensis</name>
    <dbReference type="NCBI Taxonomy" id="2650707"/>
    <lineage>
        <taxon>Eukaryota</taxon>
        <taxon>Fungi</taxon>
        <taxon>Fungi incertae sedis</taxon>
        <taxon>Zoopagomycota</taxon>
        <taxon>Kickxellomycotina</taxon>
        <taxon>Kickxellomycetes</taxon>
        <taxon>Kickxellales</taxon>
        <taxon>Kickxellaceae</taxon>
        <taxon>Coemansia</taxon>
    </lineage>
</organism>
<dbReference type="PROSITE" id="PS00028">
    <property type="entry name" value="ZINC_FINGER_C2H2_1"/>
    <property type="match status" value="1"/>
</dbReference>
<evidence type="ECO:0000256" key="8">
    <source>
        <dbReference type="ARBA" id="ARBA00038089"/>
    </source>
</evidence>
<keyword evidence="3" id="KW-0479">Metal-binding</keyword>
<evidence type="ECO:0000256" key="9">
    <source>
        <dbReference type="PROSITE-ProRule" id="PRU00042"/>
    </source>
</evidence>
<accession>A0A9W8LYZ0</accession>
<evidence type="ECO:0000256" key="3">
    <source>
        <dbReference type="ARBA" id="ARBA00022723"/>
    </source>
</evidence>
<dbReference type="GO" id="GO:0005634">
    <property type="term" value="C:nucleus"/>
    <property type="evidence" value="ECO:0007669"/>
    <property type="project" value="UniProtKB-SubCell"/>
</dbReference>
<dbReference type="PANTHER" id="PTHR47257:SF1">
    <property type="entry name" value="PH-RESPONSE TRANSCRIPTION FACTOR PACC_RIM101"/>
    <property type="match status" value="1"/>
</dbReference>
<dbReference type="InterPro" id="IPR050806">
    <property type="entry name" value="pacC/RIM101"/>
</dbReference>
<evidence type="ECO:0000256" key="5">
    <source>
        <dbReference type="ARBA" id="ARBA00022771"/>
    </source>
</evidence>
<evidence type="ECO:0000256" key="2">
    <source>
        <dbReference type="ARBA" id="ARBA00022491"/>
    </source>
</evidence>
<keyword evidence="5 9" id="KW-0863">Zinc-finger</keyword>
<feature type="domain" description="C2H2-type" evidence="12">
    <location>
        <begin position="214"/>
        <end position="243"/>
    </location>
</feature>
<feature type="compositionally biased region" description="Polar residues" evidence="11">
    <location>
        <begin position="747"/>
        <end position="762"/>
    </location>
</feature>
<keyword evidence="2" id="KW-0678">Repressor</keyword>
<feature type="compositionally biased region" description="Low complexity" evidence="11">
    <location>
        <begin position="294"/>
        <end position="306"/>
    </location>
</feature>
<dbReference type="AlphaFoldDB" id="A0A9W8LYZ0"/>
<dbReference type="PANTHER" id="PTHR47257">
    <property type="entry name" value="PH-RESPONSE TRANSCRIPTION FACTOR PACC/RIM101"/>
    <property type="match status" value="1"/>
</dbReference>
<dbReference type="FunFam" id="3.30.160.60:FF:002343">
    <property type="entry name" value="Zinc finger protein 33A"/>
    <property type="match status" value="1"/>
</dbReference>
<keyword evidence="4" id="KW-0677">Repeat</keyword>
<protein>
    <recommendedName>
        <fullName evidence="12">C2H2-type domain-containing protein</fullName>
    </recommendedName>
</protein>
<feature type="compositionally biased region" description="Basic and acidic residues" evidence="11">
    <location>
        <begin position="1015"/>
        <end position="1025"/>
    </location>
</feature>
<evidence type="ECO:0000256" key="6">
    <source>
        <dbReference type="ARBA" id="ARBA00022833"/>
    </source>
</evidence>
<keyword evidence="14" id="KW-1185">Reference proteome</keyword>
<keyword evidence="7" id="KW-0539">Nucleus</keyword>
<evidence type="ECO:0000256" key="11">
    <source>
        <dbReference type="SAM" id="MobiDB-lite"/>
    </source>
</evidence>
<proteinExistence type="inferred from homology"/>
<dbReference type="SUPFAM" id="SSF57667">
    <property type="entry name" value="beta-beta-alpha zinc fingers"/>
    <property type="match status" value="1"/>
</dbReference>
<dbReference type="GO" id="GO:0045944">
    <property type="term" value="P:positive regulation of transcription by RNA polymerase II"/>
    <property type="evidence" value="ECO:0007669"/>
    <property type="project" value="TreeGrafter"/>
</dbReference>
<dbReference type="PROSITE" id="PS50157">
    <property type="entry name" value="ZINC_FINGER_C2H2_2"/>
    <property type="match status" value="2"/>
</dbReference>
<evidence type="ECO:0000259" key="12">
    <source>
        <dbReference type="PROSITE" id="PS50157"/>
    </source>
</evidence>
<keyword evidence="6" id="KW-0862">Zinc</keyword>
<dbReference type="GO" id="GO:0008270">
    <property type="term" value="F:zinc ion binding"/>
    <property type="evidence" value="ECO:0007669"/>
    <property type="project" value="UniProtKB-KW"/>
</dbReference>